<dbReference type="AlphaFoldDB" id="A0A0A9A133"/>
<proteinExistence type="predicted"/>
<name>A0A0A9A133_ARUDO</name>
<accession>A0A0A9A133</accession>
<evidence type="ECO:0000313" key="1">
    <source>
        <dbReference type="EMBL" id="JAD43633.1"/>
    </source>
</evidence>
<reference evidence="1" key="1">
    <citation type="submission" date="2014-09" db="EMBL/GenBank/DDBJ databases">
        <authorList>
            <person name="Magalhaes I.L.F."/>
            <person name="Oliveira U."/>
            <person name="Santos F.R."/>
            <person name="Vidigal T.H.D.A."/>
            <person name="Brescovit A.D."/>
            <person name="Santos A.J."/>
        </authorList>
    </citation>
    <scope>NUCLEOTIDE SEQUENCE</scope>
    <source>
        <tissue evidence="1">Shoot tissue taken approximately 20 cm above the soil surface</tissue>
    </source>
</reference>
<protein>
    <submittedName>
        <fullName evidence="1">Uncharacterized protein</fullName>
    </submittedName>
</protein>
<organism evidence="1">
    <name type="scientific">Arundo donax</name>
    <name type="common">Giant reed</name>
    <name type="synonym">Donax arundinaceus</name>
    <dbReference type="NCBI Taxonomy" id="35708"/>
    <lineage>
        <taxon>Eukaryota</taxon>
        <taxon>Viridiplantae</taxon>
        <taxon>Streptophyta</taxon>
        <taxon>Embryophyta</taxon>
        <taxon>Tracheophyta</taxon>
        <taxon>Spermatophyta</taxon>
        <taxon>Magnoliopsida</taxon>
        <taxon>Liliopsida</taxon>
        <taxon>Poales</taxon>
        <taxon>Poaceae</taxon>
        <taxon>PACMAD clade</taxon>
        <taxon>Arundinoideae</taxon>
        <taxon>Arundineae</taxon>
        <taxon>Arundo</taxon>
    </lineage>
</organism>
<dbReference type="EMBL" id="GBRH01254262">
    <property type="protein sequence ID" value="JAD43633.1"/>
    <property type="molecule type" value="Transcribed_RNA"/>
</dbReference>
<reference evidence="1" key="2">
    <citation type="journal article" date="2015" name="Data Brief">
        <title>Shoot transcriptome of the giant reed, Arundo donax.</title>
        <authorList>
            <person name="Barrero R.A."/>
            <person name="Guerrero F.D."/>
            <person name="Moolhuijzen P."/>
            <person name="Goolsby J.A."/>
            <person name="Tidwell J."/>
            <person name="Bellgard S.E."/>
            <person name="Bellgard M.I."/>
        </authorList>
    </citation>
    <scope>NUCLEOTIDE SEQUENCE</scope>
    <source>
        <tissue evidence="1">Shoot tissue taken approximately 20 cm above the soil surface</tissue>
    </source>
</reference>
<sequence>MTKTMMPLRERRCGRQRSG</sequence>